<dbReference type="PANTHER" id="PTHR11552:SF147">
    <property type="entry name" value="CHOLINE DEHYDROGENASE, MITOCHONDRIAL"/>
    <property type="match status" value="1"/>
</dbReference>
<evidence type="ECO:0000256" key="2">
    <source>
        <dbReference type="ARBA" id="ARBA00004191"/>
    </source>
</evidence>
<name>A0A9W9K167_9EURO</name>
<sequence>MDLRNSDHDWAYKTTLVKRDDYERIEKPNTRVKTLGGSSSLNYFNRVPGCQTTFDQWAEYGSDEWTWTPLVPYIRKSVTYHDDAKLHSSEFKQLGSDGPVPIYHAELIDEMEDFRIILTQAWESPGQPLTENIYDGQMNGLTHCCDTIYRGQRSGSWLFVQDKPNITILAKAHSKRLIINKADHFCRGVTVIDPFGKELNFFVTREVVPSQGVFESPKLLMLSGIGPT</sequence>
<dbReference type="EMBL" id="JAPQKH010000007">
    <property type="protein sequence ID" value="KAJ5088322.1"/>
    <property type="molecule type" value="Genomic_DNA"/>
</dbReference>
<dbReference type="Pfam" id="PF00732">
    <property type="entry name" value="GMC_oxred_N"/>
    <property type="match status" value="1"/>
</dbReference>
<keyword evidence="5" id="KW-0285">Flavoprotein</keyword>
<evidence type="ECO:0000256" key="6">
    <source>
        <dbReference type="ARBA" id="ARBA00022827"/>
    </source>
</evidence>
<keyword evidence="6" id="KW-0274">FAD</keyword>
<protein>
    <recommendedName>
        <fullName evidence="7">Glucose-methanol-choline oxidoreductase N-terminal domain-containing protein</fullName>
    </recommendedName>
</protein>
<dbReference type="GO" id="GO:0050660">
    <property type="term" value="F:flavin adenine dinucleotide binding"/>
    <property type="evidence" value="ECO:0007669"/>
    <property type="project" value="InterPro"/>
</dbReference>
<gene>
    <name evidence="8" type="ORF">N7456_011938</name>
</gene>
<dbReference type="InterPro" id="IPR012132">
    <property type="entry name" value="GMC_OxRdtase"/>
</dbReference>
<evidence type="ECO:0000256" key="3">
    <source>
        <dbReference type="ARBA" id="ARBA00010790"/>
    </source>
</evidence>
<comment type="similarity">
    <text evidence="3">Belongs to the GMC oxidoreductase family.</text>
</comment>
<evidence type="ECO:0000313" key="9">
    <source>
        <dbReference type="Proteomes" id="UP001149165"/>
    </source>
</evidence>
<keyword evidence="4" id="KW-0134">Cell wall</keyword>
<keyword evidence="4" id="KW-0964">Secreted</keyword>
<evidence type="ECO:0000313" key="8">
    <source>
        <dbReference type="EMBL" id="KAJ5088322.1"/>
    </source>
</evidence>
<evidence type="ECO:0000256" key="5">
    <source>
        <dbReference type="ARBA" id="ARBA00022630"/>
    </source>
</evidence>
<comment type="caution">
    <text evidence="8">The sequence shown here is derived from an EMBL/GenBank/DDBJ whole genome shotgun (WGS) entry which is preliminary data.</text>
</comment>
<dbReference type="Gene3D" id="3.30.560.10">
    <property type="entry name" value="Glucose Oxidase, domain 3"/>
    <property type="match status" value="1"/>
</dbReference>
<dbReference type="Proteomes" id="UP001149165">
    <property type="component" value="Unassembled WGS sequence"/>
</dbReference>
<keyword evidence="9" id="KW-1185">Reference proteome</keyword>
<proteinExistence type="inferred from homology"/>
<reference evidence="8" key="2">
    <citation type="journal article" date="2023" name="IMA Fungus">
        <title>Comparative genomic study of the Penicillium genus elucidates a diverse pangenome and 15 lateral gene transfer events.</title>
        <authorList>
            <person name="Petersen C."/>
            <person name="Sorensen T."/>
            <person name="Nielsen M.R."/>
            <person name="Sondergaard T.E."/>
            <person name="Sorensen J.L."/>
            <person name="Fitzpatrick D.A."/>
            <person name="Frisvad J.C."/>
            <person name="Nielsen K.L."/>
        </authorList>
    </citation>
    <scope>NUCLEOTIDE SEQUENCE</scope>
    <source>
        <strain evidence="8">IBT 30069</strain>
    </source>
</reference>
<dbReference type="InterPro" id="IPR036188">
    <property type="entry name" value="FAD/NAD-bd_sf"/>
</dbReference>
<feature type="domain" description="Glucose-methanol-choline oxidoreductase N-terminal" evidence="7">
    <location>
        <begin position="32"/>
        <end position="227"/>
    </location>
</feature>
<organism evidence="8 9">
    <name type="scientific">Penicillium angulare</name>
    <dbReference type="NCBI Taxonomy" id="116970"/>
    <lineage>
        <taxon>Eukaryota</taxon>
        <taxon>Fungi</taxon>
        <taxon>Dikarya</taxon>
        <taxon>Ascomycota</taxon>
        <taxon>Pezizomycotina</taxon>
        <taxon>Eurotiomycetes</taxon>
        <taxon>Eurotiomycetidae</taxon>
        <taxon>Eurotiales</taxon>
        <taxon>Aspergillaceae</taxon>
        <taxon>Penicillium</taxon>
    </lineage>
</organism>
<comment type="subcellular location">
    <subcellularLocation>
        <location evidence="2">Secreted</location>
        <location evidence="2">Cell wall</location>
    </subcellularLocation>
</comment>
<dbReference type="AlphaFoldDB" id="A0A9W9K167"/>
<evidence type="ECO:0000256" key="4">
    <source>
        <dbReference type="ARBA" id="ARBA00022512"/>
    </source>
</evidence>
<dbReference type="PANTHER" id="PTHR11552">
    <property type="entry name" value="GLUCOSE-METHANOL-CHOLINE GMC OXIDOREDUCTASE"/>
    <property type="match status" value="1"/>
</dbReference>
<reference evidence="8" key="1">
    <citation type="submission" date="2022-11" db="EMBL/GenBank/DDBJ databases">
        <authorList>
            <person name="Petersen C."/>
        </authorList>
    </citation>
    <scope>NUCLEOTIDE SEQUENCE</scope>
    <source>
        <strain evidence="8">IBT 30069</strain>
    </source>
</reference>
<comment type="cofactor">
    <cofactor evidence="1">
        <name>FAD</name>
        <dbReference type="ChEBI" id="CHEBI:57692"/>
    </cofactor>
</comment>
<evidence type="ECO:0000259" key="7">
    <source>
        <dbReference type="Pfam" id="PF00732"/>
    </source>
</evidence>
<accession>A0A9W9K167</accession>
<dbReference type="GO" id="GO:0016614">
    <property type="term" value="F:oxidoreductase activity, acting on CH-OH group of donors"/>
    <property type="evidence" value="ECO:0007669"/>
    <property type="project" value="InterPro"/>
</dbReference>
<evidence type="ECO:0000256" key="1">
    <source>
        <dbReference type="ARBA" id="ARBA00001974"/>
    </source>
</evidence>
<dbReference type="SUPFAM" id="SSF51905">
    <property type="entry name" value="FAD/NAD(P)-binding domain"/>
    <property type="match status" value="1"/>
</dbReference>
<dbReference type="Gene3D" id="3.50.50.60">
    <property type="entry name" value="FAD/NAD(P)-binding domain"/>
    <property type="match status" value="1"/>
</dbReference>
<dbReference type="OrthoDB" id="4367626at2759"/>
<dbReference type="InterPro" id="IPR000172">
    <property type="entry name" value="GMC_OxRdtase_N"/>
</dbReference>